<dbReference type="Proteomes" id="UP000201252">
    <property type="component" value="Segment"/>
</dbReference>
<reference evidence="1 2" key="1">
    <citation type="submission" date="2010-10" db="EMBL/GenBank/DDBJ databases">
        <title>The Genome Sequence of Synechococcus phage S-SKS1.</title>
        <authorList>
            <consortium name="The Broad Institute Genome Sequencing Platform"/>
            <person name="Henn M.R."/>
            <person name="Clokie M."/>
            <person name="Levin J."/>
            <person name="Malboeuf C."/>
            <person name="Casali M."/>
            <person name="Russ C."/>
            <person name="Lennon N."/>
            <person name="Chapman S.B."/>
            <person name="Erlich R."/>
            <person name="Young S.K."/>
            <person name="Yandava C."/>
            <person name="Zeng Q."/>
            <person name="Alvarado L."/>
            <person name="Anderson S."/>
            <person name="Berlin A."/>
            <person name="Chen Z."/>
            <person name="Freedman E."/>
            <person name="Gellesch M."/>
            <person name="Goldberg J."/>
            <person name="Green L."/>
            <person name="Griggs A."/>
            <person name="Gujja S."/>
            <person name="Heilman E.R."/>
            <person name="Heiman D."/>
            <person name="Hollinger A."/>
            <person name="Howarth C."/>
            <person name="Larson L."/>
            <person name="Mehta T."/>
            <person name="Pearson M."/>
            <person name="Roberts A."/>
            <person name="Ryan E."/>
            <person name="Saif S."/>
            <person name="Shea T."/>
            <person name="Shenoy N."/>
            <person name="Sisk P."/>
            <person name="Stolte C."/>
            <person name="Sykes S."/>
            <person name="White J."/>
            <person name="Haas B."/>
            <person name="Nusbaum C."/>
            <person name="Birren B."/>
        </authorList>
    </citation>
    <scope>NUCLEOTIDE SEQUENCE [LARGE SCALE GENOMIC DNA]</scope>
</reference>
<sequence>MNDILRNVLIQPKVVSKEGIDFLVNHAKIAPKDKMGVFDGEKANQNKEDHPSKIDLSVRNVDCSDISKIIGEVKELYDNIVHHVINPFYEFKIRDSEVPQLLVYEPGGHYKSHYDAVSRWKNPDGSIIWKKSVDRDLSTILF</sequence>
<gene>
    <name evidence="1" type="ORF">SWZG_00286</name>
</gene>
<accession>M4QTQ9</accession>
<dbReference type="Gene3D" id="2.60.120.620">
    <property type="entry name" value="q2cbj1_9rhob like domain"/>
    <property type="match status" value="1"/>
</dbReference>
<protein>
    <submittedName>
        <fullName evidence="1">Uncharacterized protein</fullName>
    </submittedName>
</protein>
<dbReference type="KEGG" id="vg:15011200"/>
<name>M4QTQ9_9CAUD</name>
<evidence type="ECO:0000313" key="2">
    <source>
        <dbReference type="Proteomes" id="UP000201252"/>
    </source>
</evidence>
<dbReference type="RefSeq" id="YP_007674641.1">
    <property type="nucleotide sequence ID" value="NC_020851.1"/>
</dbReference>
<proteinExistence type="predicted"/>
<organism evidence="1 2">
    <name type="scientific">Synechococcus phage S-SKS1</name>
    <dbReference type="NCBI Taxonomy" id="754042"/>
    <lineage>
        <taxon>Viruses</taxon>
        <taxon>Duplodnaviria</taxon>
        <taxon>Heunggongvirae</taxon>
        <taxon>Uroviricota</taxon>
        <taxon>Caudoviricetes</taxon>
        <taxon>Llyrvirus</taxon>
        <taxon>Llyrvirus SSKS1</taxon>
    </lineage>
</organism>
<dbReference type="GeneID" id="15011200"/>
<keyword evidence="2" id="KW-1185">Reference proteome</keyword>
<dbReference type="EMBL" id="HQ633071">
    <property type="protein sequence ID" value="AGH31789.1"/>
    <property type="molecule type" value="Genomic_DNA"/>
</dbReference>
<evidence type="ECO:0000313" key="1">
    <source>
        <dbReference type="EMBL" id="AGH31789.1"/>
    </source>
</evidence>